<feature type="compositionally biased region" description="Polar residues" evidence="1">
    <location>
        <begin position="128"/>
        <end position="149"/>
    </location>
</feature>
<accession>A0ABY6F308</accession>
<sequence length="149" mass="16127">MVLNWGDTGTLKANGKTKGVMGISHIIEARMRKDGMSYDGVVSMLTDKIVPAIAQGRVFDIQVSHNGNETSKLTYDGHFVVLRKAKGSNAWIITAYDLFEGGRGKVDGKTTPTEHQSYSSRADAGAPNKSSVPSTDTNSNQKYATRSMK</sequence>
<dbReference type="InterPro" id="IPR041092">
    <property type="entry name" value="PBECR1"/>
</dbReference>
<organism evidence="3 4">
    <name type="scientific">Moraxella nasicaprae</name>
    <dbReference type="NCBI Taxonomy" id="2904122"/>
    <lineage>
        <taxon>Bacteria</taxon>
        <taxon>Pseudomonadati</taxon>
        <taxon>Pseudomonadota</taxon>
        <taxon>Gammaproteobacteria</taxon>
        <taxon>Moraxellales</taxon>
        <taxon>Moraxellaceae</taxon>
        <taxon>Moraxella</taxon>
    </lineage>
</organism>
<gene>
    <name evidence="3" type="ORF">LU297_07790</name>
</gene>
<dbReference type="Proteomes" id="UP001063782">
    <property type="component" value="Chromosome"/>
</dbReference>
<dbReference type="Pfam" id="PF18809">
    <property type="entry name" value="PBECR1"/>
    <property type="match status" value="1"/>
</dbReference>
<name>A0ABY6F308_9GAMM</name>
<dbReference type="RefSeq" id="WP_263075962.1">
    <property type="nucleotide sequence ID" value="NZ_CP089977.1"/>
</dbReference>
<feature type="region of interest" description="Disordered" evidence="1">
    <location>
        <begin position="101"/>
        <end position="149"/>
    </location>
</feature>
<protein>
    <recommendedName>
        <fullName evidence="2">Phage-Barnase-EndoU-ColicinE5/D-RelE-like nuclease domain-containing protein</fullName>
    </recommendedName>
</protein>
<feature type="domain" description="Phage-Barnase-EndoU-ColicinE5/D-RelE-like nuclease" evidence="2">
    <location>
        <begin position="3"/>
        <end position="97"/>
    </location>
</feature>
<reference evidence="3" key="1">
    <citation type="submission" date="2021-12" db="EMBL/GenBank/DDBJ databases">
        <title>taxonomy of Moraxella sp. ZY201224.</title>
        <authorList>
            <person name="Li F."/>
        </authorList>
    </citation>
    <scope>NUCLEOTIDE SEQUENCE</scope>
    <source>
        <strain evidence="3">ZY201224</strain>
    </source>
</reference>
<keyword evidence="4" id="KW-1185">Reference proteome</keyword>
<evidence type="ECO:0000313" key="3">
    <source>
        <dbReference type="EMBL" id="UXZ04479.1"/>
    </source>
</evidence>
<evidence type="ECO:0000313" key="4">
    <source>
        <dbReference type="Proteomes" id="UP001063782"/>
    </source>
</evidence>
<evidence type="ECO:0000259" key="2">
    <source>
        <dbReference type="Pfam" id="PF18809"/>
    </source>
</evidence>
<evidence type="ECO:0000256" key="1">
    <source>
        <dbReference type="SAM" id="MobiDB-lite"/>
    </source>
</evidence>
<feature type="compositionally biased region" description="Polar residues" evidence="1">
    <location>
        <begin position="110"/>
        <end position="120"/>
    </location>
</feature>
<proteinExistence type="predicted"/>
<dbReference type="EMBL" id="CP089977">
    <property type="protein sequence ID" value="UXZ04479.1"/>
    <property type="molecule type" value="Genomic_DNA"/>
</dbReference>